<sequence length="258" mass="26998">MVLSFPFLFTELPFLSCFFVLGLLPEACIKAVVLSFLLLFVEVAMSKKTYEDVGWVGLASTRELSLLSFPDENLEKPIVEEFDYNQPTKAKRKREKKRTCPTDGGRPRSSSSAVDDDDGGGRSAATGTGEAEELQGPPAPAPDAYWLYDWYGEAAGGGVDHDRECAAVTVGCGRGDGDGAGLDATEGGVVEVGGGDDLLIAGGGGEDAKLGRNGFLWGDAASLVSGKGDNEGVTARLPTCSTGLDESTWALPKGAFST</sequence>
<protein>
    <submittedName>
        <fullName evidence="1">Uncharacterized protein</fullName>
    </submittedName>
</protein>
<reference evidence="1 2" key="1">
    <citation type="journal article" date="2019" name="Nat. Ecol. Evol.">
        <title>Megaphylogeny resolves global patterns of mushroom evolution.</title>
        <authorList>
            <person name="Varga T."/>
            <person name="Krizsan K."/>
            <person name="Foldi C."/>
            <person name="Dima B."/>
            <person name="Sanchez-Garcia M."/>
            <person name="Sanchez-Ramirez S."/>
            <person name="Szollosi G.J."/>
            <person name="Szarkandi J.G."/>
            <person name="Papp V."/>
            <person name="Albert L."/>
            <person name="Andreopoulos W."/>
            <person name="Angelini C."/>
            <person name="Antonin V."/>
            <person name="Barry K.W."/>
            <person name="Bougher N.L."/>
            <person name="Buchanan P."/>
            <person name="Buyck B."/>
            <person name="Bense V."/>
            <person name="Catcheside P."/>
            <person name="Chovatia M."/>
            <person name="Cooper J."/>
            <person name="Damon W."/>
            <person name="Desjardin D."/>
            <person name="Finy P."/>
            <person name="Geml J."/>
            <person name="Haridas S."/>
            <person name="Hughes K."/>
            <person name="Justo A."/>
            <person name="Karasinski D."/>
            <person name="Kautmanova I."/>
            <person name="Kiss B."/>
            <person name="Kocsube S."/>
            <person name="Kotiranta H."/>
            <person name="LaButti K.M."/>
            <person name="Lechner B.E."/>
            <person name="Liimatainen K."/>
            <person name="Lipzen A."/>
            <person name="Lukacs Z."/>
            <person name="Mihaltcheva S."/>
            <person name="Morgado L.N."/>
            <person name="Niskanen T."/>
            <person name="Noordeloos M.E."/>
            <person name="Ohm R.A."/>
            <person name="Ortiz-Santana B."/>
            <person name="Ovrebo C."/>
            <person name="Racz N."/>
            <person name="Riley R."/>
            <person name="Savchenko A."/>
            <person name="Shiryaev A."/>
            <person name="Soop K."/>
            <person name="Spirin V."/>
            <person name="Szebenyi C."/>
            <person name="Tomsovsky M."/>
            <person name="Tulloss R.E."/>
            <person name="Uehling J."/>
            <person name="Grigoriev I.V."/>
            <person name="Vagvolgyi C."/>
            <person name="Papp T."/>
            <person name="Martin F.M."/>
            <person name="Miettinen O."/>
            <person name="Hibbett D.S."/>
            <person name="Nagy L.G."/>
        </authorList>
    </citation>
    <scope>NUCLEOTIDE SEQUENCE [LARGE SCALE GENOMIC DNA]</scope>
    <source>
        <strain evidence="1 2">NL-1719</strain>
    </source>
</reference>
<dbReference type="Proteomes" id="UP000308600">
    <property type="component" value="Unassembled WGS sequence"/>
</dbReference>
<proteinExistence type="predicted"/>
<dbReference type="EMBL" id="ML208518">
    <property type="protein sequence ID" value="TFK63516.1"/>
    <property type="molecule type" value="Genomic_DNA"/>
</dbReference>
<evidence type="ECO:0000313" key="2">
    <source>
        <dbReference type="Proteomes" id="UP000308600"/>
    </source>
</evidence>
<accession>A0ACD3ACX1</accession>
<organism evidence="1 2">
    <name type="scientific">Pluteus cervinus</name>
    <dbReference type="NCBI Taxonomy" id="181527"/>
    <lineage>
        <taxon>Eukaryota</taxon>
        <taxon>Fungi</taxon>
        <taxon>Dikarya</taxon>
        <taxon>Basidiomycota</taxon>
        <taxon>Agaricomycotina</taxon>
        <taxon>Agaricomycetes</taxon>
        <taxon>Agaricomycetidae</taxon>
        <taxon>Agaricales</taxon>
        <taxon>Pluteineae</taxon>
        <taxon>Pluteaceae</taxon>
        <taxon>Pluteus</taxon>
    </lineage>
</organism>
<gene>
    <name evidence="1" type="ORF">BDN72DRAFT_928210</name>
</gene>
<evidence type="ECO:0000313" key="1">
    <source>
        <dbReference type="EMBL" id="TFK63516.1"/>
    </source>
</evidence>
<keyword evidence="2" id="KW-1185">Reference proteome</keyword>
<name>A0ACD3ACX1_9AGAR</name>